<reference evidence="3" key="3">
    <citation type="submission" date="2025-09" db="UniProtKB">
        <authorList>
            <consortium name="Ensembl"/>
        </authorList>
    </citation>
    <scope>IDENTIFICATION</scope>
</reference>
<dbReference type="PANTHER" id="PTHR10185:SF9">
    <property type="entry name" value="INACTIVE PHOSPHOLIPASE D5"/>
    <property type="match status" value="1"/>
</dbReference>
<feature type="region of interest" description="Disordered" evidence="1">
    <location>
        <begin position="1"/>
        <end position="35"/>
    </location>
</feature>
<reference evidence="3" key="1">
    <citation type="submission" date="2021-04" db="EMBL/GenBank/DDBJ databases">
        <authorList>
            <consortium name="Wellcome Sanger Institute Data Sharing"/>
        </authorList>
    </citation>
    <scope>NUCLEOTIDE SEQUENCE [LARGE SCALE GENOMIC DNA]</scope>
</reference>
<name>A0A665SYI9_ECHNA</name>
<evidence type="ECO:0000313" key="3">
    <source>
        <dbReference type="Ensembl" id="ENSENLP00000001939.1"/>
    </source>
</evidence>
<evidence type="ECO:0000256" key="2">
    <source>
        <dbReference type="SAM" id="Phobius"/>
    </source>
</evidence>
<accession>A0A665SYI9</accession>
<keyword evidence="2" id="KW-1133">Transmembrane helix</keyword>
<dbReference type="AlphaFoldDB" id="A0A665SYI9"/>
<protein>
    <submittedName>
        <fullName evidence="3">Uncharacterized protein</fullName>
    </submittedName>
</protein>
<reference evidence="3" key="2">
    <citation type="submission" date="2025-08" db="UniProtKB">
        <authorList>
            <consortium name="Ensembl"/>
        </authorList>
    </citation>
    <scope>IDENTIFICATION</scope>
</reference>
<evidence type="ECO:0000313" key="4">
    <source>
        <dbReference type="Proteomes" id="UP000472264"/>
    </source>
</evidence>
<dbReference type="Ensembl" id="ENSENLT00000002111.1">
    <property type="protein sequence ID" value="ENSENLP00000001939.1"/>
    <property type="gene ID" value="ENSENLG00000001066.1"/>
</dbReference>
<organism evidence="3 4">
    <name type="scientific">Echeneis naucrates</name>
    <name type="common">Live sharksucker</name>
    <dbReference type="NCBI Taxonomy" id="173247"/>
    <lineage>
        <taxon>Eukaryota</taxon>
        <taxon>Metazoa</taxon>
        <taxon>Chordata</taxon>
        <taxon>Craniata</taxon>
        <taxon>Vertebrata</taxon>
        <taxon>Euteleostomi</taxon>
        <taxon>Actinopterygii</taxon>
        <taxon>Neopterygii</taxon>
        <taxon>Teleostei</taxon>
        <taxon>Neoteleostei</taxon>
        <taxon>Acanthomorphata</taxon>
        <taxon>Carangaria</taxon>
        <taxon>Carangiformes</taxon>
        <taxon>Echeneidae</taxon>
        <taxon>Echeneis</taxon>
    </lineage>
</organism>
<keyword evidence="2" id="KW-0472">Membrane</keyword>
<proteinExistence type="predicted"/>
<dbReference type="PANTHER" id="PTHR10185">
    <property type="entry name" value="PHOSPHOLIPASE D - RELATED"/>
    <property type="match status" value="1"/>
</dbReference>
<keyword evidence="4" id="KW-1185">Reference proteome</keyword>
<keyword evidence="2" id="KW-0812">Transmembrane</keyword>
<dbReference type="InParanoid" id="A0A665SYI9"/>
<evidence type="ECO:0000256" key="1">
    <source>
        <dbReference type="SAM" id="MobiDB-lite"/>
    </source>
</evidence>
<dbReference type="Proteomes" id="UP000472264">
    <property type="component" value="Chromosome 1"/>
</dbReference>
<dbReference type="OMA" id="HESSWIP"/>
<feature type="transmembrane region" description="Helical" evidence="2">
    <location>
        <begin position="76"/>
        <end position="97"/>
    </location>
</feature>
<sequence>MNIHESSWIPLSPAHGSSMQLSDDPRSRGPDNETPALLPCVSKMKSSSYSTVQQQGYSASVFLQRREKLEQTQQKCIAIFALLCCFTILVVLIFSSVDIWGDDEDGITEENCSRDCRIVLVENIPEYLLLPVDGRPHLPLSVGFHTLLDQARRSVEVVSPAWDLNSWDMETPPSAAKQVQNQSRQYERIFNQLHFPGALGKEMQLFSSKSVCSVLMRLTLLR</sequence>
<dbReference type="InterPro" id="IPR050874">
    <property type="entry name" value="Diverse_PLD-related"/>
</dbReference>